<dbReference type="Proteomes" id="UP000887013">
    <property type="component" value="Unassembled WGS sequence"/>
</dbReference>
<dbReference type="OrthoDB" id="10348487at2759"/>
<comment type="caution">
    <text evidence="2">The sequence shown here is derived from an EMBL/GenBank/DDBJ whole genome shotgun (WGS) entry which is preliminary data.</text>
</comment>
<evidence type="ECO:0000256" key="1">
    <source>
        <dbReference type="SAM" id="MobiDB-lite"/>
    </source>
</evidence>
<keyword evidence="3" id="KW-1185">Reference proteome</keyword>
<evidence type="ECO:0000313" key="2">
    <source>
        <dbReference type="EMBL" id="GFT91745.1"/>
    </source>
</evidence>
<dbReference type="AlphaFoldDB" id="A0A8X6U9B6"/>
<dbReference type="EMBL" id="BMAW01120975">
    <property type="protein sequence ID" value="GFT91745.1"/>
    <property type="molecule type" value="Genomic_DNA"/>
</dbReference>
<feature type="region of interest" description="Disordered" evidence="1">
    <location>
        <begin position="1"/>
        <end position="20"/>
    </location>
</feature>
<reference evidence="2" key="1">
    <citation type="submission" date="2020-08" db="EMBL/GenBank/DDBJ databases">
        <title>Multicomponent nature underlies the extraordinary mechanical properties of spider dragline silk.</title>
        <authorList>
            <person name="Kono N."/>
            <person name="Nakamura H."/>
            <person name="Mori M."/>
            <person name="Yoshida Y."/>
            <person name="Ohtoshi R."/>
            <person name="Malay A.D."/>
            <person name="Moran D.A.P."/>
            <person name="Tomita M."/>
            <person name="Numata K."/>
            <person name="Arakawa K."/>
        </authorList>
    </citation>
    <scope>NUCLEOTIDE SEQUENCE</scope>
</reference>
<sequence length="126" mass="13615">MRTAQPPNHSKNIAISRTGTNQSCPPFLPFPSPTQTCYPPLHSLPSLVITLLPLGGSWPDPYATCATPQQSQGIGVRINDGATNDGLGWGLVSVGVYVLPMMNLVQENGEDRVKHTLQESLFLFTL</sequence>
<proteinExistence type="predicted"/>
<name>A0A8X6U9B6_NEPPI</name>
<accession>A0A8X6U9B6</accession>
<gene>
    <name evidence="2" type="ORF">NPIL_337281</name>
</gene>
<evidence type="ECO:0000313" key="3">
    <source>
        <dbReference type="Proteomes" id="UP000887013"/>
    </source>
</evidence>
<organism evidence="2 3">
    <name type="scientific">Nephila pilipes</name>
    <name type="common">Giant wood spider</name>
    <name type="synonym">Nephila maculata</name>
    <dbReference type="NCBI Taxonomy" id="299642"/>
    <lineage>
        <taxon>Eukaryota</taxon>
        <taxon>Metazoa</taxon>
        <taxon>Ecdysozoa</taxon>
        <taxon>Arthropoda</taxon>
        <taxon>Chelicerata</taxon>
        <taxon>Arachnida</taxon>
        <taxon>Araneae</taxon>
        <taxon>Araneomorphae</taxon>
        <taxon>Entelegynae</taxon>
        <taxon>Araneoidea</taxon>
        <taxon>Nephilidae</taxon>
        <taxon>Nephila</taxon>
    </lineage>
</organism>
<protein>
    <submittedName>
        <fullName evidence="2">Uncharacterized protein</fullName>
    </submittedName>
</protein>